<dbReference type="SUPFAM" id="SSF51905">
    <property type="entry name" value="FAD/NAD(P)-binding domain"/>
    <property type="match status" value="1"/>
</dbReference>
<reference evidence="1" key="1">
    <citation type="submission" date="2022-12" db="EMBL/GenBank/DDBJ databases">
        <authorList>
            <person name="Petersen C."/>
        </authorList>
    </citation>
    <scope>NUCLEOTIDE SEQUENCE</scope>
    <source>
        <strain evidence="1">IBT 16125</strain>
    </source>
</reference>
<name>A0AAD6G555_9EURO</name>
<evidence type="ECO:0000313" key="2">
    <source>
        <dbReference type="Proteomes" id="UP001213681"/>
    </source>
</evidence>
<dbReference type="InterPro" id="IPR010354">
    <property type="entry name" value="Oleate_hydratase"/>
</dbReference>
<comment type="caution">
    <text evidence="1">The sequence shown here is derived from an EMBL/GenBank/DDBJ whole genome shotgun (WGS) entry which is preliminary data.</text>
</comment>
<gene>
    <name evidence="1" type="ORF">N7458_005840</name>
</gene>
<protein>
    <recommendedName>
        <fullName evidence="3">Oleate hydratase</fullName>
    </recommendedName>
</protein>
<keyword evidence="2" id="KW-1185">Reference proteome</keyword>
<dbReference type="Gene3D" id="3.50.50.60">
    <property type="entry name" value="FAD/NAD(P)-binding domain"/>
    <property type="match status" value="3"/>
</dbReference>
<dbReference type="PANTHER" id="PTHR37417:SF4">
    <property type="entry name" value="67 KDA MYOSIN-CROSS-REACTIVE ANTIGEN FAMILY PROTEIN (AFU_ORTHOLOGUE AFUA_3G03570)"/>
    <property type="match status" value="1"/>
</dbReference>
<dbReference type="Proteomes" id="UP001213681">
    <property type="component" value="Unassembled WGS sequence"/>
</dbReference>
<dbReference type="RefSeq" id="XP_056767840.1">
    <property type="nucleotide sequence ID" value="XM_056909222.1"/>
</dbReference>
<reference evidence="1" key="2">
    <citation type="journal article" date="2023" name="IMA Fungus">
        <title>Comparative genomic study of the Penicillium genus elucidates a diverse pangenome and 15 lateral gene transfer events.</title>
        <authorList>
            <person name="Petersen C."/>
            <person name="Sorensen T."/>
            <person name="Nielsen M.R."/>
            <person name="Sondergaard T.E."/>
            <person name="Sorensen J.L."/>
            <person name="Fitzpatrick D.A."/>
            <person name="Frisvad J.C."/>
            <person name="Nielsen K.L."/>
        </authorList>
    </citation>
    <scope>NUCLEOTIDE SEQUENCE</scope>
    <source>
        <strain evidence="1">IBT 16125</strain>
    </source>
</reference>
<dbReference type="GeneID" id="81599465"/>
<dbReference type="Pfam" id="PF06100">
    <property type="entry name" value="MCRA"/>
    <property type="match status" value="1"/>
</dbReference>
<sequence>MTPKQQRDPKNVQAWLIGSGVASLAAAVHLVDKAKVPPRQVHILDVHHASGGAMEVSGNSEDGYIYHTGAQPYFQEECVRDLLSMVPSPGRTNTTLWEAIKERELYTRPINEAHTRVIRVNKEGLRTVDTHKLPIGVKLRMNLIMFVLDHERMFDGKKIRDVFDSTFFDSDFWTLWSSRFLLQQWHSAAEFHRLLTKWLPEMHTHNDVRGLERTPFNIYESLLTPIATYLKEQGVDFRFNVMVTDLKSYPSSDPTTISEIVLQEDGHELLVTVDPIDIVIVTLGSVSSGIQTGSNSTPPHVPSAALGGLEQGEWALWQKLERQSTKFGNPSSFSSRYEESQIETFTVTLRNSDFMQHYAKLTGDKPGTGALLTVMESPWGLNISVPHQPVFATQPKAVQVIWGYALHPEEKGKYVEKPMVSCSGEEIFREVLSHLGFPTNSLLSSSTTIPCIMPLGTSMLLSRTHCDRPRVIPHETTNVGLIGQYVEIPDDASGSLEYSVRGAQMAVSTLMSLPHGPPKFRKNKLLEVFELLL</sequence>
<evidence type="ECO:0000313" key="1">
    <source>
        <dbReference type="EMBL" id="KAJ5454884.1"/>
    </source>
</evidence>
<proteinExistence type="predicted"/>
<dbReference type="EMBL" id="JAPVEA010000005">
    <property type="protein sequence ID" value="KAJ5454884.1"/>
    <property type="molecule type" value="Genomic_DNA"/>
</dbReference>
<organism evidence="1 2">
    <name type="scientific">Penicillium daleae</name>
    <dbReference type="NCBI Taxonomy" id="63821"/>
    <lineage>
        <taxon>Eukaryota</taxon>
        <taxon>Fungi</taxon>
        <taxon>Dikarya</taxon>
        <taxon>Ascomycota</taxon>
        <taxon>Pezizomycotina</taxon>
        <taxon>Eurotiomycetes</taxon>
        <taxon>Eurotiomycetidae</taxon>
        <taxon>Eurotiales</taxon>
        <taxon>Aspergillaceae</taxon>
        <taxon>Penicillium</taxon>
    </lineage>
</organism>
<dbReference type="InterPro" id="IPR036188">
    <property type="entry name" value="FAD/NAD-bd_sf"/>
</dbReference>
<evidence type="ECO:0008006" key="3">
    <source>
        <dbReference type="Google" id="ProtNLM"/>
    </source>
</evidence>
<dbReference type="AlphaFoldDB" id="A0AAD6G555"/>
<dbReference type="PANTHER" id="PTHR37417">
    <property type="entry name" value="67 KDA MYOSIN-CROSS-REACTIVE ANTIGEN FAMILY PROTEIN (AFU_ORTHOLOGUE AFUA_5G09970)"/>
    <property type="match status" value="1"/>
</dbReference>
<dbReference type="GO" id="GO:0071949">
    <property type="term" value="F:FAD binding"/>
    <property type="evidence" value="ECO:0007669"/>
    <property type="project" value="InterPro"/>
</dbReference>
<dbReference type="GO" id="GO:0006631">
    <property type="term" value="P:fatty acid metabolic process"/>
    <property type="evidence" value="ECO:0007669"/>
    <property type="project" value="InterPro"/>
</dbReference>
<dbReference type="GO" id="GO:0050151">
    <property type="term" value="F:oleate hydratase activity"/>
    <property type="evidence" value="ECO:0007669"/>
    <property type="project" value="InterPro"/>
</dbReference>
<accession>A0AAD6G555</accession>